<protein>
    <submittedName>
        <fullName evidence="1">Uncharacterized protein</fullName>
    </submittedName>
</protein>
<name>A0A2H3JK88_WOLCO</name>
<keyword evidence="2" id="KW-1185">Reference proteome</keyword>
<accession>A0A2H3JK88</accession>
<evidence type="ECO:0000313" key="1">
    <source>
        <dbReference type="EMBL" id="PCH42602.1"/>
    </source>
</evidence>
<reference evidence="1 2" key="1">
    <citation type="journal article" date="2012" name="Science">
        <title>The Paleozoic origin of enzymatic lignin decomposition reconstructed from 31 fungal genomes.</title>
        <authorList>
            <person name="Floudas D."/>
            <person name="Binder M."/>
            <person name="Riley R."/>
            <person name="Barry K."/>
            <person name="Blanchette R.A."/>
            <person name="Henrissat B."/>
            <person name="Martinez A.T."/>
            <person name="Otillar R."/>
            <person name="Spatafora J.W."/>
            <person name="Yadav J.S."/>
            <person name="Aerts A."/>
            <person name="Benoit I."/>
            <person name="Boyd A."/>
            <person name="Carlson A."/>
            <person name="Copeland A."/>
            <person name="Coutinho P.M."/>
            <person name="de Vries R.P."/>
            <person name="Ferreira P."/>
            <person name="Findley K."/>
            <person name="Foster B."/>
            <person name="Gaskell J."/>
            <person name="Glotzer D."/>
            <person name="Gorecki P."/>
            <person name="Heitman J."/>
            <person name="Hesse C."/>
            <person name="Hori C."/>
            <person name="Igarashi K."/>
            <person name="Jurgens J.A."/>
            <person name="Kallen N."/>
            <person name="Kersten P."/>
            <person name="Kohler A."/>
            <person name="Kuees U."/>
            <person name="Kumar T.K.A."/>
            <person name="Kuo A."/>
            <person name="LaButti K."/>
            <person name="Larrondo L.F."/>
            <person name="Lindquist E."/>
            <person name="Ling A."/>
            <person name="Lombard V."/>
            <person name="Lucas S."/>
            <person name="Lundell T."/>
            <person name="Martin R."/>
            <person name="McLaughlin D.J."/>
            <person name="Morgenstern I."/>
            <person name="Morin E."/>
            <person name="Murat C."/>
            <person name="Nagy L.G."/>
            <person name="Nolan M."/>
            <person name="Ohm R.A."/>
            <person name="Patyshakuliyeva A."/>
            <person name="Rokas A."/>
            <person name="Ruiz-Duenas F.J."/>
            <person name="Sabat G."/>
            <person name="Salamov A."/>
            <person name="Samejima M."/>
            <person name="Schmutz J."/>
            <person name="Slot J.C."/>
            <person name="St John F."/>
            <person name="Stenlid J."/>
            <person name="Sun H."/>
            <person name="Sun S."/>
            <person name="Syed K."/>
            <person name="Tsang A."/>
            <person name="Wiebenga A."/>
            <person name="Young D."/>
            <person name="Pisabarro A."/>
            <person name="Eastwood D.C."/>
            <person name="Martin F."/>
            <person name="Cullen D."/>
            <person name="Grigoriev I.V."/>
            <person name="Hibbett D.S."/>
        </authorList>
    </citation>
    <scope>NUCLEOTIDE SEQUENCE [LARGE SCALE GENOMIC DNA]</scope>
    <source>
        <strain evidence="1 2">MD-104</strain>
    </source>
</reference>
<evidence type="ECO:0000313" key="2">
    <source>
        <dbReference type="Proteomes" id="UP000218811"/>
    </source>
</evidence>
<organism evidence="1 2">
    <name type="scientific">Wolfiporia cocos (strain MD-104)</name>
    <name type="common">Brown rot fungus</name>
    <dbReference type="NCBI Taxonomy" id="742152"/>
    <lineage>
        <taxon>Eukaryota</taxon>
        <taxon>Fungi</taxon>
        <taxon>Dikarya</taxon>
        <taxon>Basidiomycota</taxon>
        <taxon>Agaricomycotina</taxon>
        <taxon>Agaricomycetes</taxon>
        <taxon>Polyporales</taxon>
        <taxon>Phaeolaceae</taxon>
        <taxon>Wolfiporia</taxon>
    </lineage>
</organism>
<sequence>MSHSVSALTDWIPTDHPRWSTVFAFIRQALVLSYVTANSACSLTQRAHWLALLHSSKTWLPCVNSSLISLCF</sequence>
<gene>
    <name evidence="1" type="ORF">WOLCODRAFT_137982</name>
</gene>
<dbReference type="Proteomes" id="UP000218811">
    <property type="component" value="Unassembled WGS sequence"/>
</dbReference>
<proteinExistence type="predicted"/>
<dbReference type="AlphaFoldDB" id="A0A2H3JK88"/>
<dbReference type="EMBL" id="KB468124">
    <property type="protein sequence ID" value="PCH42602.1"/>
    <property type="molecule type" value="Genomic_DNA"/>
</dbReference>